<protein>
    <submittedName>
        <fullName evidence="2">Uncharacterized protein</fullName>
    </submittedName>
</protein>
<sequence>MRLLLNAARERICTLKFGPHVKGGGSAAGAQPPRGGRGGGRGARKRETPFYFSITALDKALCCYALSSITLREKDSPIERFICRAWCWSRWSSARPAGGRLMSRRLVRGGDPTTSLPDGNRFYEGCRLPDATSRDSVPSGVAPRAVLKCKLGRFQENGEKHRSLLMAPVHRRREDAILTDRVKEAGKSVNAHTTFSNFLQKMFSPPVARPPPSERDGRANDRKLSLS</sequence>
<feature type="compositionally biased region" description="Basic and acidic residues" evidence="1">
    <location>
        <begin position="212"/>
        <end position="227"/>
    </location>
</feature>
<dbReference type="AlphaFoldDB" id="A0A4C1U7L9"/>
<reference evidence="2 3" key="1">
    <citation type="journal article" date="2019" name="Commun. Biol.">
        <title>The bagworm genome reveals a unique fibroin gene that provides high tensile strength.</title>
        <authorList>
            <person name="Kono N."/>
            <person name="Nakamura H."/>
            <person name="Ohtoshi R."/>
            <person name="Tomita M."/>
            <person name="Numata K."/>
            <person name="Arakawa K."/>
        </authorList>
    </citation>
    <scope>NUCLEOTIDE SEQUENCE [LARGE SCALE GENOMIC DNA]</scope>
</reference>
<name>A0A4C1U7L9_EUMVA</name>
<evidence type="ECO:0000313" key="3">
    <source>
        <dbReference type="Proteomes" id="UP000299102"/>
    </source>
</evidence>
<evidence type="ECO:0000256" key="1">
    <source>
        <dbReference type="SAM" id="MobiDB-lite"/>
    </source>
</evidence>
<gene>
    <name evidence="2" type="ORF">EVAR_94136_1</name>
</gene>
<organism evidence="2 3">
    <name type="scientific">Eumeta variegata</name>
    <name type="common">Bagworm moth</name>
    <name type="synonym">Eumeta japonica</name>
    <dbReference type="NCBI Taxonomy" id="151549"/>
    <lineage>
        <taxon>Eukaryota</taxon>
        <taxon>Metazoa</taxon>
        <taxon>Ecdysozoa</taxon>
        <taxon>Arthropoda</taxon>
        <taxon>Hexapoda</taxon>
        <taxon>Insecta</taxon>
        <taxon>Pterygota</taxon>
        <taxon>Neoptera</taxon>
        <taxon>Endopterygota</taxon>
        <taxon>Lepidoptera</taxon>
        <taxon>Glossata</taxon>
        <taxon>Ditrysia</taxon>
        <taxon>Tineoidea</taxon>
        <taxon>Psychidae</taxon>
        <taxon>Oiketicinae</taxon>
        <taxon>Eumeta</taxon>
    </lineage>
</organism>
<feature type="region of interest" description="Disordered" evidence="1">
    <location>
        <begin position="23"/>
        <end position="44"/>
    </location>
</feature>
<dbReference type="Proteomes" id="UP000299102">
    <property type="component" value="Unassembled WGS sequence"/>
</dbReference>
<feature type="region of interest" description="Disordered" evidence="1">
    <location>
        <begin position="202"/>
        <end position="227"/>
    </location>
</feature>
<keyword evidence="3" id="KW-1185">Reference proteome</keyword>
<accession>A0A4C1U7L9</accession>
<dbReference type="EMBL" id="BGZK01000136">
    <property type="protein sequence ID" value="GBP22097.1"/>
    <property type="molecule type" value="Genomic_DNA"/>
</dbReference>
<proteinExistence type="predicted"/>
<evidence type="ECO:0000313" key="2">
    <source>
        <dbReference type="EMBL" id="GBP22097.1"/>
    </source>
</evidence>
<comment type="caution">
    <text evidence="2">The sequence shown here is derived from an EMBL/GenBank/DDBJ whole genome shotgun (WGS) entry which is preliminary data.</text>
</comment>